<dbReference type="InterPro" id="IPR058240">
    <property type="entry name" value="rSAM_sf"/>
</dbReference>
<sequence>MSKEFNLSEYMSEGIENIVKNVLKSSIKNPKETAFVIKYMLAVKETKNKSDMLESKGEHIPPFLMVSISTNCNLHCKGCYARANKSCGDNLKASEMSEERWGEIFNEAKEVGISFSLLLGGEPLMRRGVIEKASSVKEIVFPIFTNGTMLDESYINLFDKNRNLVPMISIEGDKDQTDERRGEGTYNLIMTAMNSLNKKGILFGGSITVTTENIMTVTSKEFVQELYNKGTRVLIFVEYVPVINSTRNLAPTDKERLILEEKIEELRKVFENMVLLSFPGDEKYSGGCLAAGRGFFHINANGGAEPCPFSPYSDINLKECSLREALKSPLFKKLKDNEMLLGEHDGGCLLFEKEDDVKELLTTLL</sequence>
<evidence type="ECO:0000256" key="4">
    <source>
        <dbReference type="ARBA" id="ARBA00023014"/>
    </source>
</evidence>
<evidence type="ECO:0000313" key="6">
    <source>
        <dbReference type="EMBL" id="RXI57950.1"/>
    </source>
</evidence>
<proteinExistence type="predicted"/>
<keyword evidence="2" id="KW-0479">Metal-binding</keyword>
<accession>A0ABY0ERQ2</accession>
<dbReference type="CDD" id="cd21128">
    <property type="entry name" value="SPASM_rSAM"/>
    <property type="match status" value="1"/>
</dbReference>
<reference evidence="6 7" key="1">
    <citation type="submission" date="2018-06" db="EMBL/GenBank/DDBJ databases">
        <title>Genome conservation of Clostridium tetani.</title>
        <authorList>
            <person name="Bruggemann H."/>
            <person name="Popoff M.R."/>
        </authorList>
    </citation>
    <scope>NUCLEOTIDE SEQUENCE [LARGE SCALE GENOMIC DNA]</scope>
    <source>
        <strain evidence="6 7">63.05</strain>
    </source>
</reference>
<dbReference type="Gene3D" id="3.20.20.70">
    <property type="entry name" value="Aldolase class I"/>
    <property type="match status" value="1"/>
</dbReference>
<dbReference type="InterPro" id="IPR013785">
    <property type="entry name" value="Aldolase_TIM"/>
</dbReference>
<dbReference type="CDD" id="cd01335">
    <property type="entry name" value="Radical_SAM"/>
    <property type="match status" value="1"/>
</dbReference>
<gene>
    <name evidence="6" type="ORF">DP131_03185</name>
</gene>
<evidence type="ECO:0000256" key="3">
    <source>
        <dbReference type="ARBA" id="ARBA00023004"/>
    </source>
</evidence>
<evidence type="ECO:0000259" key="5">
    <source>
        <dbReference type="PROSITE" id="PS51918"/>
    </source>
</evidence>
<dbReference type="EMBL" id="QMAU01000017">
    <property type="protein sequence ID" value="RXI57950.1"/>
    <property type="molecule type" value="Genomic_DNA"/>
</dbReference>
<organism evidence="6 7">
    <name type="scientific">Clostridium tetani</name>
    <dbReference type="NCBI Taxonomy" id="1513"/>
    <lineage>
        <taxon>Bacteria</taxon>
        <taxon>Bacillati</taxon>
        <taxon>Bacillota</taxon>
        <taxon>Clostridia</taxon>
        <taxon>Eubacteriales</taxon>
        <taxon>Clostridiaceae</taxon>
        <taxon>Clostridium</taxon>
    </lineage>
</organism>
<dbReference type="Pfam" id="PF04055">
    <property type="entry name" value="Radical_SAM"/>
    <property type="match status" value="1"/>
</dbReference>
<dbReference type="Proteomes" id="UP000290273">
    <property type="component" value="Unassembled WGS sequence"/>
</dbReference>
<evidence type="ECO:0000256" key="2">
    <source>
        <dbReference type="ARBA" id="ARBA00022723"/>
    </source>
</evidence>
<dbReference type="SUPFAM" id="SSF102114">
    <property type="entry name" value="Radical SAM enzymes"/>
    <property type="match status" value="1"/>
</dbReference>
<evidence type="ECO:0000256" key="1">
    <source>
        <dbReference type="ARBA" id="ARBA00022691"/>
    </source>
</evidence>
<dbReference type="SFLD" id="SFLDS00029">
    <property type="entry name" value="Radical_SAM"/>
    <property type="match status" value="1"/>
</dbReference>
<protein>
    <submittedName>
        <fullName evidence="6">Radical SAM protein</fullName>
    </submittedName>
</protein>
<keyword evidence="3" id="KW-0408">Iron</keyword>
<dbReference type="PANTHER" id="PTHR43524">
    <property type="entry name" value="RADICAL SAM SUPERFAMILY PROTEIN"/>
    <property type="match status" value="1"/>
</dbReference>
<comment type="caution">
    <text evidence="6">The sequence shown here is derived from an EMBL/GenBank/DDBJ whole genome shotgun (WGS) entry which is preliminary data.</text>
</comment>
<feature type="domain" description="Radical SAM core" evidence="5">
    <location>
        <begin position="58"/>
        <end position="279"/>
    </location>
</feature>
<dbReference type="SFLD" id="SFLDG01067">
    <property type="entry name" value="SPASM/twitch_domain_containing"/>
    <property type="match status" value="1"/>
</dbReference>
<dbReference type="InterPro" id="IPR007197">
    <property type="entry name" value="rSAM"/>
</dbReference>
<dbReference type="RefSeq" id="WP_039260670.1">
    <property type="nucleotide sequence ID" value="NZ_JSWD01000028.1"/>
</dbReference>
<dbReference type="PANTHER" id="PTHR43524:SF1">
    <property type="entry name" value="RADICAL SAM SUPERFAMILY PROTEIN"/>
    <property type="match status" value="1"/>
</dbReference>
<keyword evidence="1" id="KW-0949">S-adenosyl-L-methionine</keyword>
<dbReference type="PROSITE" id="PS51918">
    <property type="entry name" value="RADICAL_SAM"/>
    <property type="match status" value="1"/>
</dbReference>
<evidence type="ECO:0000313" key="7">
    <source>
        <dbReference type="Proteomes" id="UP000290273"/>
    </source>
</evidence>
<keyword evidence="4" id="KW-0411">Iron-sulfur</keyword>
<name>A0ABY0ERQ2_CLOTA</name>